<keyword evidence="3" id="KW-1185">Reference proteome</keyword>
<gene>
    <name evidence="2" type="ORF">K432DRAFT_293032</name>
</gene>
<dbReference type="SUPFAM" id="SSF53955">
    <property type="entry name" value="Lysozyme-like"/>
    <property type="match status" value="1"/>
</dbReference>
<dbReference type="EMBL" id="KV744885">
    <property type="protein sequence ID" value="OCK82512.1"/>
    <property type="molecule type" value="Genomic_DNA"/>
</dbReference>
<dbReference type="Gene3D" id="1.10.530.10">
    <property type="match status" value="1"/>
</dbReference>
<dbReference type="InterPro" id="IPR023346">
    <property type="entry name" value="Lysozyme-like_dom_sf"/>
</dbReference>
<dbReference type="AlphaFoldDB" id="A0A8E2EEJ5"/>
<accession>A0A8E2EEJ5</accession>
<sequence length="212" mass="22795">MMPDFPTFSEWLSFDEMWTINQPQIVIANSNNGADYSSLIRDTILKVAGDSKVDARLILAVVMQESTGNVNIQCTDDGHCGLMQILGASKFDASNPSSSILAMIQAGVYGVDVAQANNMYGEPGLVQLLNGLPDSPGWEDPQFWGNPYAAVHAYNGGKISGPNLAVEEYGNPKTKVYANDIASRLTGWNGAYAGCIASTRCPTQLRSANDCY</sequence>
<evidence type="ECO:0000259" key="1">
    <source>
        <dbReference type="Pfam" id="PF01464"/>
    </source>
</evidence>
<feature type="domain" description="Transglycosylase SLT" evidence="1">
    <location>
        <begin position="45"/>
        <end position="158"/>
    </location>
</feature>
<proteinExistence type="predicted"/>
<organism evidence="2 3">
    <name type="scientific">Lepidopterella palustris CBS 459.81</name>
    <dbReference type="NCBI Taxonomy" id="1314670"/>
    <lineage>
        <taxon>Eukaryota</taxon>
        <taxon>Fungi</taxon>
        <taxon>Dikarya</taxon>
        <taxon>Ascomycota</taxon>
        <taxon>Pezizomycotina</taxon>
        <taxon>Dothideomycetes</taxon>
        <taxon>Pleosporomycetidae</taxon>
        <taxon>Mytilinidiales</taxon>
        <taxon>Argynnaceae</taxon>
        <taxon>Lepidopterella</taxon>
    </lineage>
</organism>
<dbReference type="OrthoDB" id="1193027at2759"/>
<dbReference type="Pfam" id="PF01464">
    <property type="entry name" value="SLT"/>
    <property type="match status" value="1"/>
</dbReference>
<evidence type="ECO:0000313" key="2">
    <source>
        <dbReference type="EMBL" id="OCK82512.1"/>
    </source>
</evidence>
<protein>
    <recommendedName>
        <fullName evidence="1">Transglycosylase SLT domain-containing protein</fullName>
    </recommendedName>
</protein>
<dbReference type="Proteomes" id="UP000250266">
    <property type="component" value="Unassembled WGS sequence"/>
</dbReference>
<name>A0A8E2EEJ5_9PEZI</name>
<dbReference type="InterPro" id="IPR008258">
    <property type="entry name" value="Transglycosylase_SLT_dom_1"/>
</dbReference>
<evidence type="ECO:0000313" key="3">
    <source>
        <dbReference type="Proteomes" id="UP000250266"/>
    </source>
</evidence>
<reference evidence="2 3" key="1">
    <citation type="journal article" date="2016" name="Nat. Commun.">
        <title>Ectomycorrhizal ecology is imprinted in the genome of the dominant symbiotic fungus Cenococcum geophilum.</title>
        <authorList>
            <consortium name="DOE Joint Genome Institute"/>
            <person name="Peter M."/>
            <person name="Kohler A."/>
            <person name="Ohm R.A."/>
            <person name="Kuo A."/>
            <person name="Krutzmann J."/>
            <person name="Morin E."/>
            <person name="Arend M."/>
            <person name="Barry K.W."/>
            <person name="Binder M."/>
            <person name="Choi C."/>
            <person name="Clum A."/>
            <person name="Copeland A."/>
            <person name="Grisel N."/>
            <person name="Haridas S."/>
            <person name="Kipfer T."/>
            <person name="LaButti K."/>
            <person name="Lindquist E."/>
            <person name="Lipzen A."/>
            <person name="Maire R."/>
            <person name="Meier B."/>
            <person name="Mihaltcheva S."/>
            <person name="Molinier V."/>
            <person name="Murat C."/>
            <person name="Poggeler S."/>
            <person name="Quandt C.A."/>
            <person name="Sperisen C."/>
            <person name="Tritt A."/>
            <person name="Tisserant E."/>
            <person name="Crous P.W."/>
            <person name="Henrissat B."/>
            <person name="Nehls U."/>
            <person name="Egli S."/>
            <person name="Spatafora J.W."/>
            <person name="Grigoriev I.V."/>
            <person name="Martin F.M."/>
        </authorList>
    </citation>
    <scope>NUCLEOTIDE SEQUENCE [LARGE SCALE GENOMIC DNA]</scope>
    <source>
        <strain evidence="2 3">CBS 459.81</strain>
    </source>
</reference>